<keyword evidence="1" id="KW-0812">Transmembrane</keyword>
<comment type="caution">
    <text evidence="2">The sequence shown here is derived from an EMBL/GenBank/DDBJ whole genome shotgun (WGS) entry which is preliminary data.</text>
</comment>
<accession>A0ABS4MHG7</accession>
<sequence>MKKIDADQLLKRLELIDTLFQLMLGILFMYSGLTQDQNVMARMCIVSLFILLVITEHYLSSWKKEWFPDHDDEVLQEALGGNKAVTLIAVAITMFIIIAAIAFLFFKFKISLLLMFGIVIVAINLLNIGLEILIAILEKFIS</sequence>
<proteinExistence type="predicted"/>
<keyword evidence="1" id="KW-1133">Transmembrane helix</keyword>
<keyword evidence="3" id="KW-1185">Reference proteome</keyword>
<organism evidence="2 3">
    <name type="scientific">Lactobacillus colini</name>
    <dbReference type="NCBI Taxonomy" id="1819254"/>
    <lineage>
        <taxon>Bacteria</taxon>
        <taxon>Bacillati</taxon>
        <taxon>Bacillota</taxon>
        <taxon>Bacilli</taxon>
        <taxon>Lactobacillales</taxon>
        <taxon>Lactobacillaceae</taxon>
        <taxon>Lactobacillus</taxon>
    </lineage>
</organism>
<evidence type="ECO:0008006" key="4">
    <source>
        <dbReference type="Google" id="ProtNLM"/>
    </source>
</evidence>
<protein>
    <recommendedName>
        <fullName evidence="4">Integral membrane protein</fullName>
    </recommendedName>
</protein>
<evidence type="ECO:0000313" key="3">
    <source>
        <dbReference type="Proteomes" id="UP001519292"/>
    </source>
</evidence>
<dbReference type="RefSeq" id="WP_209687501.1">
    <property type="nucleotide sequence ID" value="NZ_JAGGLU010000014.1"/>
</dbReference>
<evidence type="ECO:0000313" key="2">
    <source>
        <dbReference type="EMBL" id="MBP2058786.1"/>
    </source>
</evidence>
<dbReference type="Proteomes" id="UP001519292">
    <property type="component" value="Unassembled WGS sequence"/>
</dbReference>
<feature type="transmembrane region" description="Helical" evidence="1">
    <location>
        <begin position="84"/>
        <end position="106"/>
    </location>
</feature>
<keyword evidence="1" id="KW-0472">Membrane</keyword>
<reference evidence="2 3" key="1">
    <citation type="submission" date="2021-03" db="EMBL/GenBank/DDBJ databases">
        <title>Genomic Encyclopedia of Type Strains, Phase IV (KMG-IV): sequencing the most valuable type-strain genomes for metagenomic binning, comparative biology and taxonomic classification.</title>
        <authorList>
            <person name="Goeker M."/>
        </authorList>
    </citation>
    <scope>NUCLEOTIDE SEQUENCE [LARGE SCALE GENOMIC DNA]</scope>
    <source>
        <strain evidence="2 3">DSM 101872</strain>
    </source>
</reference>
<evidence type="ECO:0000256" key="1">
    <source>
        <dbReference type="SAM" id="Phobius"/>
    </source>
</evidence>
<feature type="transmembrane region" description="Helical" evidence="1">
    <location>
        <begin position="12"/>
        <end position="33"/>
    </location>
</feature>
<name>A0ABS4MHG7_9LACO</name>
<gene>
    <name evidence="2" type="ORF">J2Z60_001977</name>
</gene>
<feature type="transmembrane region" description="Helical" evidence="1">
    <location>
        <begin position="112"/>
        <end position="137"/>
    </location>
</feature>
<feature type="transmembrane region" description="Helical" evidence="1">
    <location>
        <begin position="39"/>
        <end position="59"/>
    </location>
</feature>
<dbReference type="EMBL" id="JAGGLU010000014">
    <property type="protein sequence ID" value="MBP2058786.1"/>
    <property type="molecule type" value="Genomic_DNA"/>
</dbReference>